<evidence type="ECO:0000313" key="3">
    <source>
        <dbReference type="WBParaSite" id="L893_g23544.t1"/>
    </source>
</evidence>
<dbReference type="AlphaFoldDB" id="A0A1I7Z759"/>
<dbReference type="Proteomes" id="UP000095287">
    <property type="component" value="Unplaced"/>
</dbReference>
<feature type="region of interest" description="Disordered" evidence="1">
    <location>
        <begin position="1"/>
        <end position="30"/>
    </location>
</feature>
<proteinExistence type="predicted"/>
<reference evidence="3" key="1">
    <citation type="submission" date="2016-11" db="UniProtKB">
        <authorList>
            <consortium name="WormBaseParasite"/>
        </authorList>
    </citation>
    <scope>IDENTIFICATION</scope>
</reference>
<sequence>MYQILQSSPSKSSYVRRSSAPEDSWFPLGNKAESSQTSQFITSFPTYSGRTDSISYKQFYEDFVALGAALGIDYRTMSTPSPKRQYTNLDAITRKLDDLKLEMEHTQTTQTAQLINTFPMYSVGSPSI</sequence>
<dbReference type="WBParaSite" id="L893_g23544.t1">
    <property type="protein sequence ID" value="L893_g23544.t1"/>
    <property type="gene ID" value="L893_g23544"/>
</dbReference>
<name>A0A1I7Z759_9BILA</name>
<organism evidence="2 3">
    <name type="scientific">Steinernema glaseri</name>
    <dbReference type="NCBI Taxonomy" id="37863"/>
    <lineage>
        <taxon>Eukaryota</taxon>
        <taxon>Metazoa</taxon>
        <taxon>Ecdysozoa</taxon>
        <taxon>Nematoda</taxon>
        <taxon>Chromadorea</taxon>
        <taxon>Rhabditida</taxon>
        <taxon>Tylenchina</taxon>
        <taxon>Panagrolaimomorpha</taxon>
        <taxon>Strongyloidoidea</taxon>
        <taxon>Steinernematidae</taxon>
        <taxon>Steinernema</taxon>
    </lineage>
</organism>
<evidence type="ECO:0000256" key="1">
    <source>
        <dbReference type="SAM" id="MobiDB-lite"/>
    </source>
</evidence>
<feature type="compositionally biased region" description="Low complexity" evidence="1">
    <location>
        <begin position="7"/>
        <end position="18"/>
    </location>
</feature>
<accession>A0A1I7Z759</accession>
<evidence type="ECO:0000313" key="2">
    <source>
        <dbReference type="Proteomes" id="UP000095287"/>
    </source>
</evidence>
<keyword evidence="2" id="KW-1185">Reference proteome</keyword>
<protein>
    <submittedName>
        <fullName evidence="3">VP4</fullName>
    </submittedName>
</protein>